<dbReference type="Proteomes" id="UP000319257">
    <property type="component" value="Unassembled WGS sequence"/>
</dbReference>
<accession>A0A507AMM7</accession>
<feature type="compositionally biased region" description="Low complexity" evidence="1">
    <location>
        <begin position="70"/>
        <end position="104"/>
    </location>
</feature>
<organism evidence="2 3">
    <name type="scientific">Thyridium curvatum</name>
    <dbReference type="NCBI Taxonomy" id="1093900"/>
    <lineage>
        <taxon>Eukaryota</taxon>
        <taxon>Fungi</taxon>
        <taxon>Dikarya</taxon>
        <taxon>Ascomycota</taxon>
        <taxon>Pezizomycotina</taxon>
        <taxon>Sordariomycetes</taxon>
        <taxon>Sordariomycetidae</taxon>
        <taxon>Thyridiales</taxon>
        <taxon>Thyridiaceae</taxon>
        <taxon>Thyridium</taxon>
    </lineage>
</organism>
<gene>
    <name evidence="2" type="ORF">E0L32_010513</name>
</gene>
<feature type="compositionally biased region" description="Basic and acidic residues" evidence="1">
    <location>
        <begin position="319"/>
        <end position="328"/>
    </location>
</feature>
<comment type="caution">
    <text evidence="2">The sequence shown here is derived from an EMBL/GenBank/DDBJ whole genome shotgun (WGS) entry which is preliminary data.</text>
</comment>
<name>A0A507AMM7_9PEZI</name>
<evidence type="ECO:0000313" key="2">
    <source>
        <dbReference type="EMBL" id="TPX07826.1"/>
    </source>
</evidence>
<dbReference type="OrthoDB" id="66964at2759"/>
<feature type="region of interest" description="Disordered" evidence="1">
    <location>
        <begin position="313"/>
        <end position="343"/>
    </location>
</feature>
<feature type="region of interest" description="Disordered" evidence="1">
    <location>
        <begin position="68"/>
        <end position="104"/>
    </location>
</feature>
<proteinExistence type="predicted"/>
<dbReference type="RefSeq" id="XP_030989537.1">
    <property type="nucleotide sequence ID" value="XM_031133139.1"/>
</dbReference>
<dbReference type="EMBL" id="SKBQ01000085">
    <property type="protein sequence ID" value="TPX07826.1"/>
    <property type="molecule type" value="Genomic_DNA"/>
</dbReference>
<evidence type="ECO:0000313" key="3">
    <source>
        <dbReference type="Proteomes" id="UP000319257"/>
    </source>
</evidence>
<keyword evidence="3" id="KW-1185">Reference proteome</keyword>
<evidence type="ECO:0000256" key="1">
    <source>
        <dbReference type="SAM" id="MobiDB-lite"/>
    </source>
</evidence>
<reference evidence="2 3" key="1">
    <citation type="submission" date="2019-06" db="EMBL/GenBank/DDBJ databases">
        <title>Draft genome sequence of the filamentous fungus Phialemoniopsis curvata isolated from diesel fuel.</title>
        <authorList>
            <person name="Varaljay V.A."/>
            <person name="Lyon W.J."/>
            <person name="Crouch A.L."/>
            <person name="Drake C.E."/>
            <person name="Hollomon J.M."/>
            <person name="Nadeau L.J."/>
            <person name="Nunn H.S."/>
            <person name="Stevenson B.S."/>
            <person name="Bojanowski C.L."/>
            <person name="Crookes-Goodson W.J."/>
        </authorList>
    </citation>
    <scope>NUCLEOTIDE SEQUENCE [LARGE SCALE GENOMIC DNA]</scope>
    <source>
        <strain evidence="2 3">D216</strain>
    </source>
</reference>
<sequence>MLPPIDEAVLQQNPDFAALYKTLTTAVLNDDGSTKADHSRKEREAVQKELQSHRLKSAKQHLLAQALSSATPPDAAAAKPPTAGPRRGPRAQLPTPAAATTPTAADISPELLELLILLPQLLEEANTLPAESTALLLSTPPFSSLPDLLPQLAPLVSSTLHSAALSLARIANPTTNPSYLHRSIPALPSHAASLSGPALASAKSDLTTSRLKTAAAAADLLSAQTSVLTTLLRSVEAKHGTVARSLELRAEDVALAAQRAEVRADTALWTARRDVYSPAARSALRGYAAHLRDSTLRMEESLRTLEAQLGEYGVSAGGEGEKGRRRDGSGGGGGGEGKERTMREMARVYREMGKQLEEVRGDLERLGKA</sequence>
<dbReference type="InParanoid" id="A0A507AMM7"/>
<protein>
    <submittedName>
        <fullName evidence="2">Uncharacterized protein</fullName>
    </submittedName>
</protein>
<dbReference type="AlphaFoldDB" id="A0A507AMM7"/>
<dbReference type="GeneID" id="41977960"/>
<dbReference type="STRING" id="1093900.A0A507AMM7"/>